<organism evidence="6 7">
    <name type="scientific">psittacine adenovirus 4</name>
    <dbReference type="NCBI Taxonomy" id="2773287"/>
    <lineage>
        <taxon>Viruses</taxon>
        <taxon>Varidnaviria</taxon>
        <taxon>Bamfordvirae</taxon>
        <taxon>Preplasmiviricota</taxon>
        <taxon>Polisuviricotina</taxon>
        <taxon>Pharingeaviricetes</taxon>
        <taxon>Rowavirales</taxon>
        <taxon>Adenoviridae</taxon>
        <taxon>Aviadenovirus</taxon>
        <taxon>Aviadenovirus rubri</taxon>
        <taxon>Psittacine aviadenovirus B</taxon>
    </lineage>
</organism>
<dbReference type="InterPro" id="IPR036157">
    <property type="entry name" value="dUTPase-like_sf"/>
</dbReference>
<dbReference type="GO" id="GO:0004170">
    <property type="term" value="F:dUTP diphosphatase activity"/>
    <property type="evidence" value="ECO:0007669"/>
    <property type="project" value="UniProtKB-EC"/>
</dbReference>
<comment type="function">
    <text evidence="1">This enzyme is involved in nucleotide metabolism: it produces dUMP, the immediate precursor of thymidine nucleotides and it decreases the intracellular concentration of dUTP so that uracil cannot be incorporated into DNA.</text>
</comment>
<evidence type="ECO:0000256" key="4">
    <source>
        <dbReference type="ARBA" id="ARBA00023080"/>
    </source>
</evidence>
<dbReference type="Proteomes" id="UP000241841">
    <property type="component" value="Segment"/>
</dbReference>
<evidence type="ECO:0000313" key="7">
    <source>
        <dbReference type="Proteomes" id="UP000241841"/>
    </source>
</evidence>
<dbReference type="InterPro" id="IPR029054">
    <property type="entry name" value="dUTPase-like"/>
</dbReference>
<dbReference type="GO" id="GO:0046081">
    <property type="term" value="P:dUTP catabolic process"/>
    <property type="evidence" value="ECO:0007669"/>
    <property type="project" value="InterPro"/>
</dbReference>
<sequence>MSFGDEDERPVPRLGFERLSPAALLPSQNPKRSMTYDLYCAYSTTIPPHDRRVLLTDIRVYVPESCYGVIEPRCVFDPKFFLDAGKGCVEHNCRDNISITFFNLSDSPFSFRRGDMLCSVTLFRKVVVPVKKTLVYEVVR</sequence>
<protein>
    <recommendedName>
        <fullName evidence="3">dUTP diphosphatase</fullName>
        <ecNumber evidence="3">3.6.1.23</ecNumber>
    </recommendedName>
</protein>
<feature type="domain" description="dUTPase-like" evidence="5">
    <location>
        <begin position="25"/>
        <end position="126"/>
    </location>
</feature>
<name>A0A1P8SW69_9ADEN</name>
<dbReference type="GO" id="GO:0000287">
    <property type="term" value="F:magnesium ion binding"/>
    <property type="evidence" value="ECO:0007669"/>
    <property type="project" value="InterPro"/>
</dbReference>
<dbReference type="EMBL" id="KX577802">
    <property type="protein sequence ID" value="APY28336.1"/>
    <property type="molecule type" value="Genomic_DNA"/>
</dbReference>
<proteinExistence type="inferred from homology"/>
<dbReference type="Gene3D" id="2.70.40.10">
    <property type="match status" value="1"/>
</dbReference>
<evidence type="ECO:0000256" key="3">
    <source>
        <dbReference type="ARBA" id="ARBA00012379"/>
    </source>
</evidence>
<dbReference type="EC" id="3.6.1.23" evidence="3"/>
<reference evidence="7" key="1">
    <citation type="journal article" date="2017" name="Virology">
        <title>A novel pathogenic aviadenovirus from red-bellied parrots (Poicephalus rufiventris) unveils deep recombination events among avian host lineages.</title>
        <authorList>
            <person name="Das S."/>
            <person name="Fearnside K."/>
            <person name="Sarker S."/>
            <person name="Forwood J.K."/>
            <person name="Raidal S.R."/>
        </authorList>
    </citation>
    <scope>NUCLEOTIDE SEQUENCE [LARGE SCALE GENOMIC DNA]</scope>
</reference>
<evidence type="ECO:0000313" key="6">
    <source>
        <dbReference type="EMBL" id="APY28336.1"/>
    </source>
</evidence>
<evidence type="ECO:0000259" key="5">
    <source>
        <dbReference type="Pfam" id="PF00692"/>
    </source>
</evidence>
<comment type="similarity">
    <text evidence="2">Belongs to the dUTPase family.</text>
</comment>
<evidence type="ECO:0000256" key="1">
    <source>
        <dbReference type="ARBA" id="ARBA00003495"/>
    </source>
</evidence>
<evidence type="ECO:0000256" key="2">
    <source>
        <dbReference type="ARBA" id="ARBA00006581"/>
    </source>
</evidence>
<accession>A0A1P8SW69</accession>
<dbReference type="PANTHER" id="PTHR11241">
    <property type="entry name" value="DEOXYURIDINE 5'-TRIPHOSPHATE NUCLEOTIDOHYDROLASE"/>
    <property type="match status" value="1"/>
</dbReference>
<keyword evidence="7" id="KW-1185">Reference proteome</keyword>
<dbReference type="InterPro" id="IPR008181">
    <property type="entry name" value="dUTPase"/>
</dbReference>
<dbReference type="GO" id="GO:0006226">
    <property type="term" value="P:dUMP biosynthetic process"/>
    <property type="evidence" value="ECO:0007669"/>
    <property type="project" value="InterPro"/>
</dbReference>
<dbReference type="SUPFAM" id="SSF51283">
    <property type="entry name" value="dUTPase-like"/>
    <property type="match status" value="1"/>
</dbReference>
<dbReference type="PANTHER" id="PTHR11241:SF0">
    <property type="entry name" value="DEOXYURIDINE 5'-TRIPHOSPHATE NUCLEOTIDOHYDROLASE"/>
    <property type="match status" value="1"/>
</dbReference>
<dbReference type="Pfam" id="PF00692">
    <property type="entry name" value="dUTPase"/>
    <property type="match status" value="1"/>
</dbReference>
<keyword evidence="4" id="KW-0546">Nucleotide metabolism</keyword>